<dbReference type="PANTHER" id="PTHR42957">
    <property type="entry name" value="HELICASE MJ1565-RELATED"/>
    <property type="match status" value="1"/>
</dbReference>
<dbReference type="PATRIC" id="fig|85874.4.peg.208"/>
<proteinExistence type="predicted"/>
<dbReference type="GO" id="GO:0005524">
    <property type="term" value="F:ATP binding"/>
    <property type="evidence" value="ECO:0007669"/>
    <property type="project" value="UniProtKB-UniRule"/>
</dbReference>
<keyword evidence="1" id="KW-0067">ATP-binding</keyword>
<dbReference type="InterPro" id="IPR002543">
    <property type="entry name" value="FtsK_dom"/>
</dbReference>
<reference evidence="4" key="1">
    <citation type="journal article" date="2015" name="MBio">
        <title>Genome-Resolved Metagenomic Analysis Reveals Roles for Candidate Phyla and Other Microbial Community Members in Biogeochemical Transformations in Oil Reservoirs.</title>
        <authorList>
            <person name="Hu P."/>
            <person name="Tom L."/>
            <person name="Singh A."/>
            <person name="Thomas B.C."/>
            <person name="Baker B.J."/>
            <person name="Piceno Y.M."/>
            <person name="Andersen G.L."/>
            <person name="Banfield J.F."/>
        </authorList>
    </citation>
    <scope>NUCLEOTIDE SEQUENCE [LARGE SCALE GENOMIC DNA]</scope>
</reference>
<dbReference type="InterPro" id="IPR008571">
    <property type="entry name" value="HerA-like"/>
</dbReference>
<protein>
    <recommendedName>
        <fullName evidence="2">FtsK domain-containing protein</fullName>
    </recommendedName>
</protein>
<comment type="caution">
    <text evidence="3">The sequence shown here is derived from an EMBL/GenBank/DDBJ whole genome shotgun (WGS) entry which is preliminary data.</text>
</comment>
<dbReference type="PANTHER" id="PTHR42957:SF1">
    <property type="entry name" value="HELICASE MJ1565-RELATED"/>
    <property type="match status" value="1"/>
</dbReference>
<name>A0A117LBD7_9THEO</name>
<dbReference type="Proteomes" id="UP000053326">
    <property type="component" value="Unassembled WGS sequence"/>
</dbReference>
<dbReference type="GO" id="GO:0003677">
    <property type="term" value="F:DNA binding"/>
    <property type="evidence" value="ECO:0007669"/>
    <property type="project" value="InterPro"/>
</dbReference>
<feature type="domain" description="FtsK" evidence="2">
    <location>
        <begin position="159"/>
        <end position="483"/>
    </location>
</feature>
<evidence type="ECO:0000256" key="1">
    <source>
        <dbReference type="PROSITE-ProRule" id="PRU00289"/>
    </source>
</evidence>
<dbReference type="Gene3D" id="3.40.50.300">
    <property type="entry name" value="P-loop containing nucleotide triphosphate hydrolases"/>
    <property type="match status" value="2"/>
</dbReference>
<gene>
    <name evidence="3" type="ORF">XD66_0849</name>
</gene>
<accession>A0A117LBD7</accession>
<dbReference type="InterPro" id="IPR002789">
    <property type="entry name" value="HerA_central"/>
</dbReference>
<dbReference type="Pfam" id="PF01935">
    <property type="entry name" value="DUF87"/>
    <property type="match status" value="1"/>
</dbReference>
<evidence type="ECO:0000259" key="2">
    <source>
        <dbReference type="PROSITE" id="PS50901"/>
    </source>
</evidence>
<evidence type="ECO:0000313" key="3">
    <source>
        <dbReference type="EMBL" id="KUK36445.1"/>
    </source>
</evidence>
<dbReference type="CDD" id="cd01127">
    <property type="entry name" value="TrwB_TraG_TraD_VirD4"/>
    <property type="match status" value="1"/>
</dbReference>
<dbReference type="PROSITE" id="PS50901">
    <property type="entry name" value="FTSK"/>
    <property type="match status" value="1"/>
</dbReference>
<dbReference type="EMBL" id="LGFO01000093">
    <property type="protein sequence ID" value="KUK36445.1"/>
    <property type="molecule type" value="Genomic_DNA"/>
</dbReference>
<dbReference type="AlphaFoldDB" id="A0A117LBD7"/>
<sequence length="616" mass="69322">MQVVGVTTQQYVYVASRERRFRVGEILIIDDPELRPRGEVVETKSFNRFLPLTMERSPLIDPDVWEGLEQVGFRLGEETIHLAKVRILSDIPYPVAVGVGARLPSFSEVSDLLLSCEPNAGLVLGVILGTEELQDDLPEELRGLAPLFVKGEGVLPQRGVPFVFDHRAMQEYPHIGIFGGSGSGKSFGMRVILEELLEKKIPALVFDPHYEMSFATPFEGMSKDAADRYILRTEVLTVGRDTGVNFEDLTGNELASLLAAAGGNFTEGMDNALKTIHQEKDSLLSFTQKLDDCIGLVEKEEETRERIRKRYGEGSAYERKIENMARQAGHPSSLRGIRWRLYRLEREGIFRQDISPITDALQRRCLTVIRGPIWLLTVFSAYLVRKLYRMRRNYIDALQRCEPLGDKFPPFFIVTDEAHNFAPRGIEFAAPARGVFREVAQEGRKYGVFLILATQRPALLDETITAQLNTKIIFRTVRAHDIRVIQEETDISGEEAGRLPYLPSGTAFISSAIVGRTVAVRIRCARTQAPRSVNPFTELENDFGGVDERLWSALRRLLPLDAGQVNLYLPDLEEALGRPVTFDEVLRWLEDLAAVGMLERVEGPFGPTYREPSEEG</sequence>
<keyword evidence="1" id="KW-0547">Nucleotide-binding</keyword>
<evidence type="ECO:0000313" key="4">
    <source>
        <dbReference type="Proteomes" id="UP000053326"/>
    </source>
</evidence>
<dbReference type="SUPFAM" id="SSF52540">
    <property type="entry name" value="P-loop containing nucleoside triphosphate hydrolases"/>
    <property type="match status" value="1"/>
</dbReference>
<feature type="binding site" evidence="1">
    <location>
        <begin position="179"/>
        <end position="186"/>
    </location>
    <ligand>
        <name>ATP</name>
        <dbReference type="ChEBI" id="CHEBI:30616"/>
    </ligand>
</feature>
<organism evidence="3 4">
    <name type="scientific">Thermacetogenium phaeum</name>
    <dbReference type="NCBI Taxonomy" id="85874"/>
    <lineage>
        <taxon>Bacteria</taxon>
        <taxon>Bacillati</taxon>
        <taxon>Bacillota</taxon>
        <taxon>Clostridia</taxon>
        <taxon>Thermoanaerobacterales</taxon>
        <taxon>Thermoanaerobacteraceae</taxon>
        <taxon>Thermacetogenium</taxon>
    </lineage>
</organism>
<dbReference type="InterPro" id="IPR027417">
    <property type="entry name" value="P-loop_NTPase"/>
</dbReference>